<evidence type="ECO:0000256" key="1">
    <source>
        <dbReference type="SAM" id="MobiDB-lite"/>
    </source>
</evidence>
<proteinExistence type="predicted"/>
<feature type="compositionally biased region" description="Low complexity" evidence="1">
    <location>
        <begin position="284"/>
        <end position="299"/>
    </location>
</feature>
<reference evidence="3" key="1">
    <citation type="submission" date="2016-04" db="EMBL/GenBank/DDBJ databases">
        <authorList>
            <person name="Nguyen H.D."/>
            <person name="Samba Siva P."/>
            <person name="Cullis J."/>
            <person name="Levesque C.A."/>
            <person name="Hambleton S."/>
        </authorList>
    </citation>
    <scope>NUCLEOTIDE SEQUENCE</scope>
    <source>
        <strain evidence="3">DAOMC 236416</strain>
    </source>
</reference>
<comment type="caution">
    <text evidence="3">The sequence shown here is derived from an EMBL/GenBank/DDBJ whole genome shotgun (WGS) entry which is preliminary data.</text>
</comment>
<dbReference type="Proteomes" id="UP000077521">
    <property type="component" value="Unassembled WGS sequence"/>
</dbReference>
<evidence type="ECO:0000256" key="2">
    <source>
        <dbReference type="SAM" id="SignalP"/>
    </source>
</evidence>
<gene>
    <name evidence="3" type="ORF">A4X13_0g8784</name>
</gene>
<evidence type="ECO:0000313" key="4">
    <source>
        <dbReference type="Proteomes" id="UP000077521"/>
    </source>
</evidence>
<keyword evidence="4" id="KW-1185">Reference proteome</keyword>
<feature type="compositionally biased region" description="Low complexity" evidence="1">
    <location>
        <begin position="238"/>
        <end position="250"/>
    </location>
</feature>
<feature type="region of interest" description="Disordered" evidence="1">
    <location>
        <begin position="238"/>
        <end position="308"/>
    </location>
</feature>
<reference evidence="3" key="2">
    <citation type="journal article" date="2019" name="IMA Fungus">
        <title>Genome sequencing and comparison of five Tilletia species to identify candidate genes for the detection of regulated species infecting wheat.</title>
        <authorList>
            <person name="Nguyen H.D.T."/>
            <person name="Sultana T."/>
            <person name="Kesanakurti P."/>
            <person name="Hambleton S."/>
        </authorList>
    </citation>
    <scope>NUCLEOTIDE SEQUENCE</scope>
    <source>
        <strain evidence="3">DAOMC 236416</strain>
    </source>
</reference>
<keyword evidence="2" id="KW-0732">Signal</keyword>
<dbReference type="EMBL" id="LWDF02001787">
    <property type="protein sequence ID" value="KAE8237445.1"/>
    <property type="molecule type" value="Genomic_DNA"/>
</dbReference>
<name>A0A177TS18_9BASI</name>
<dbReference type="AlphaFoldDB" id="A0A177TS18"/>
<protein>
    <submittedName>
        <fullName evidence="3">Uncharacterized protein</fullName>
    </submittedName>
</protein>
<organism evidence="3 4">
    <name type="scientific">Tilletia indica</name>
    <dbReference type="NCBI Taxonomy" id="43049"/>
    <lineage>
        <taxon>Eukaryota</taxon>
        <taxon>Fungi</taxon>
        <taxon>Dikarya</taxon>
        <taxon>Basidiomycota</taxon>
        <taxon>Ustilaginomycotina</taxon>
        <taxon>Exobasidiomycetes</taxon>
        <taxon>Tilletiales</taxon>
        <taxon>Tilletiaceae</taxon>
        <taxon>Tilletia</taxon>
    </lineage>
</organism>
<evidence type="ECO:0000313" key="3">
    <source>
        <dbReference type="EMBL" id="KAE8237445.1"/>
    </source>
</evidence>
<feature type="signal peptide" evidence="2">
    <location>
        <begin position="1"/>
        <end position="22"/>
    </location>
</feature>
<sequence>MTSTRNGKWVTHLALCADLVFGNVTSTEFNHDINTTLYDGEDTPRDAMVSMWARDAPAPGAYLATILPMATSPLRIAVPELSALRQIPEDFDGEFHTSDLSSHFTDPSCDAGTNPANPMLPTTIPILMGVAVVKVVDETRKLATLAGFTFLGKVAGWVEWELEASFEDTPRWAAWTFPAARTLISFEGAVTTMTEKGAVSMTMRRIVSIGSAPQSLVLALGVAQTQGNDRAARILAGRAAATASSPTKTPSIDKPTEQTVTELDGVGGEQTTPTSSPLPPPMTPSMQMEPTRPTSPSPTSRRKKAKVD</sequence>
<feature type="chain" id="PRO_5044005524" evidence="2">
    <location>
        <begin position="23"/>
        <end position="308"/>
    </location>
</feature>
<accession>A0A177TS18</accession>